<evidence type="ECO:0000256" key="1">
    <source>
        <dbReference type="ARBA" id="ARBA00023015"/>
    </source>
</evidence>
<keyword evidence="1" id="KW-0805">Transcription regulation</keyword>
<dbReference type="SUPFAM" id="SSF101941">
    <property type="entry name" value="NAC domain"/>
    <property type="match status" value="1"/>
</dbReference>
<name>A0AAD4S2H8_9MAGN</name>
<evidence type="ECO:0000256" key="2">
    <source>
        <dbReference type="ARBA" id="ARBA00023125"/>
    </source>
</evidence>
<dbReference type="Gene3D" id="2.170.150.80">
    <property type="entry name" value="NAC domain"/>
    <property type="match status" value="1"/>
</dbReference>
<keyword evidence="2" id="KW-0238">DNA-binding</keyword>
<gene>
    <name evidence="6" type="ORF">MKW98_028856</name>
</gene>
<dbReference type="PANTHER" id="PTHR31719:SF179">
    <property type="entry name" value="OS08G0148400 PROTEIN"/>
    <property type="match status" value="1"/>
</dbReference>
<dbReference type="AlphaFoldDB" id="A0AAD4S2H8"/>
<keyword evidence="7" id="KW-1185">Reference proteome</keyword>
<dbReference type="PROSITE" id="PS51005">
    <property type="entry name" value="NAC"/>
    <property type="match status" value="1"/>
</dbReference>
<dbReference type="Proteomes" id="UP001202328">
    <property type="component" value="Unassembled WGS sequence"/>
</dbReference>
<dbReference type="EMBL" id="JAJJMB010014829">
    <property type="protein sequence ID" value="KAI3857592.1"/>
    <property type="molecule type" value="Genomic_DNA"/>
</dbReference>
<dbReference type="InterPro" id="IPR003441">
    <property type="entry name" value="NAC-dom"/>
</dbReference>
<reference evidence="6" key="1">
    <citation type="submission" date="2022-04" db="EMBL/GenBank/DDBJ databases">
        <title>A functionally conserved STORR gene fusion in Papaver species that diverged 16.8 million years ago.</title>
        <authorList>
            <person name="Catania T."/>
        </authorList>
    </citation>
    <scope>NUCLEOTIDE SEQUENCE</scope>
    <source>
        <strain evidence="6">S-188037</strain>
    </source>
</reference>
<dbReference type="InterPro" id="IPR036093">
    <property type="entry name" value="NAC_dom_sf"/>
</dbReference>
<comment type="caution">
    <text evidence="6">The sequence shown here is derived from an EMBL/GenBank/DDBJ whole genome shotgun (WGS) entry which is preliminary data.</text>
</comment>
<organism evidence="6 7">
    <name type="scientific">Papaver atlanticum</name>
    <dbReference type="NCBI Taxonomy" id="357466"/>
    <lineage>
        <taxon>Eukaryota</taxon>
        <taxon>Viridiplantae</taxon>
        <taxon>Streptophyta</taxon>
        <taxon>Embryophyta</taxon>
        <taxon>Tracheophyta</taxon>
        <taxon>Spermatophyta</taxon>
        <taxon>Magnoliopsida</taxon>
        <taxon>Ranunculales</taxon>
        <taxon>Papaveraceae</taxon>
        <taxon>Papaveroideae</taxon>
        <taxon>Papaver</taxon>
    </lineage>
</organism>
<evidence type="ECO:0000256" key="3">
    <source>
        <dbReference type="ARBA" id="ARBA00023163"/>
    </source>
</evidence>
<evidence type="ECO:0000313" key="7">
    <source>
        <dbReference type="Proteomes" id="UP001202328"/>
    </source>
</evidence>
<keyword evidence="4" id="KW-0539">Nucleus</keyword>
<dbReference type="GO" id="GO:0003677">
    <property type="term" value="F:DNA binding"/>
    <property type="evidence" value="ECO:0007669"/>
    <property type="project" value="UniProtKB-KW"/>
</dbReference>
<dbReference type="PANTHER" id="PTHR31719">
    <property type="entry name" value="NAC TRANSCRIPTION FACTOR 56"/>
    <property type="match status" value="1"/>
</dbReference>
<evidence type="ECO:0000313" key="6">
    <source>
        <dbReference type="EMBL" id="KAI3857592.1"/>
    </source>
</evidence>
<evidence type="ECO:0000259" key="5">
    <source>
        <dbReference type="PROSITE" id="PS51005"/>
    </source>
</evidence>
<feature type="domain" description="NAC" evidence="5">
    <location>
        <begin position="27"/>
        <end position="181"/>
    </location>
</feature>
<sequence length="186" mass="21522">MGDKNLEDLKGKGVMVYDDDHEIQYYIAPGFKFLPSDDELVFIYLKRKIQDPEGFQPPFIPEMKIYDYLPQELLDENEDKDAYFFTPRSKRHENGSRAARTVKGGPGYWRAGPPKKEIKGIDDITAAYKNSLRFFQSKSKTDGTDWQMKEFVMCSDEKEKAGCSSSYMKLDDWVLTHIYLKNDGGD</sequence>
<proteinExistence type="predicted"/>
<dbReference type="Pfam" id="PF02365">
    <property type="entry name" value="NAM"/>
    <property type="match status" value="1"/>
</dbReference>
<protein>
    <recommendedName>
        <fullName evidence="5">NAC domain-containing protein</fullName>
    </recommendedName>
</protein>
<accession>A0AAD4S2H8</accession>
<dbReference type="GO" id="GO:0006355">
    <property type="term" value="P:regulation of DNA-templated transcription"/>
    <property type="evidence" value="ECO:0007669"/>
    <property type="project" value="InterPro"/>
</dbReference>
<evidence type="ECO:0000256" key="4">
    <source>
        <dbReference type="ARBA" id="ARBA00023242"/>
    </source>
</evidence>
<keyword evidence="3" id="KW-0804">Transcription</keyword>